<proteinExistence type="predicted"/>
<dbReference type="EMBL" id="JBHSGA010000015">
    <property type="protein sequence ID" value="MFC4526706.1"/>
    <property type="molecule type" value="Genomic_DNA"/>
</dbReference>
<dbReference type="RefSeq" id="WP_266152428.1">
    <property type="nucleotide sequence ID" value="NZ_CP064028.1"/>
</dbReference>
<dbReference type="InterPro" id="IPR007844">
    <property type="entry name" value="AsmA"/>
</dbReference>
<feature type="compositionally biased region" description="Low complexity" evidence="1">
    <location>
        <begin position="335"/>
        <end position="359"/>
    </location>
</feature>
<evidence type="ECO:0000259" key="2">
    <source>
        <dbReference type="Pfam" id="PF05170"/>
    </source>
</evidence>
<gene>
    <name evidence="3" type="ORF">ACFO5W_08655</name>
</gene>
<name>A0ABV9C1B2_9GAMM</name>
<feature type="region of interest" description="Disordered" evidence="1">
    <location>
        <begin position="335"/>
        <end position="373"/>
    </location>
</feature>
<dbReference type="Proteomes" id="UP001595961">
    <property type="component" value="Unassembled WGS sequence"/>
</dbReference>
<comment type="caution">
    <text evidence="3">The sequence shown here is derived from an EMBL/GenBank/DDBJ whole genome shotgun (WGS) entry which is preliminary data.</text>
</comment>
<dbReference type="Pfam" id="PF05170">
    <property type="entry name" value="AsmA"/>
    <property type="match status" value="1"/>
</dbReference>
<keyword evidence="4" id="KW-1185">Reference proteome</keyword>
<organism evidence="3 4">
    <name type="scientific">Dyella halodurans</name>
    <dbReference type="NCBI Taxonomy" id="1920171"/>
    <lineage>
        <taxon>Bacteria</taxon>
        <taxon>Pseudomonadati</taxon>
        <taxon>Pseudomonadota</taxon>
        <taxon>Gammaproteobacteria</taxon>
        <taxon>Lysobacterales</taxon>
        <taxon>Rhodanobacteraceae</taxon>
        <taxon>Dyella</taxon>
    </lineage>
</organism>
<evidence type="ECO:0000256" key="1">
    <source>
        <dbReference type="SAM" id="MobiDB-lite"/>
    </source>
</evidence>
<evidence type="ECO:0000313" key="3">
    <source>
        <dbReference type="EMBL" id="MFC4526706.1"/>
    </source>
</evidence>
<evidence type="ECO:0000313" key="4">
    <source>
        <dbReference type="Proteomes" id="UP001595961"/>
    </source>
</evidence>
<accession>A0ABV9C1B2</accession>
<sequence>MPRWLRLTLLITSSATLLLVAVALTAVHLLLQPERITAVLQTQARAAGLELNLASPATPALFPRPALELQGITLSAQGASMPILLAARGTLALTWRTLLGRETVISQMAIDSPRVDLDALQSWLGRLPTGPASAPTQIPRIDAGVRITRGSLVRGNELLLGEVELETGQLAANQPFPLTISAKDAQGIPTQLRLSLTPSIKGGALQLDNISLRLSHSTTLTLQLAGEARWRGGADASALLAGKLDHADSGQYVTAIELIPANENTSLMLALKLDGPDNHADLRLPPLALADWWAQLDHDDGPTLAVPPGSGQAQIARIETGNITIEGLTIQANSDVPASAASAAAPAPSKAAPAKAAPAKPVPAKPDPVSTSP</sequence>
<protein>
    <submittedName>
        <fullName evidence="3">AsmA family protein</fullName>
    </submittedName>
</protein>
<feature type="domain" description="AsmA" evidence="2">
    <location>
        <begin position="8"/>
        <end position="121"/>
    </location>
</feature>
<reference evidence="4" key="1">
    <citation type="journal article" date="2019" name="Int. J. Syst. Evol. Microbiol.">
        <title>The Global Catalogue of Microorganisms (GCM) 10K type strain sequencing project: providing services to taxonomists for standard genome sequencing and annotation.</title>
        <authorList>
            <consortium name="The Broad Institute Genomics Platform"/>
            <consortium name="The Broad Institute Genome Sequencing Center for Infectious Disease"/>
            <person name="Wu L."/>
            <person name="Ma J."/>
        </authorList>
    </citation>
    <scope>NUCLEOTIDE SEQUENCE [LARGE SCALE GENOMIC DNA]</scope>
    <source>
        <strain evidence="4">CCM 4481</strain>
    </source>
</reference>